<gene>
    <name evidence="1" type="ORF">Bpfe_006634</name>
</gene>
<protein>
    <submittedName>
        <fullName evidence="1">Universal stress protein isoform X2</fullName>
    </submittedName>
</protein>
<name>A0AAD8FI34_BIOPF</name>
<dbReference type="AlphaFoldDB" id="A0AAD8FI34"/>
<sequence length="234" mass="26657">MDMSAQKLTDVSTIDEDGLDSLHHQYNKLVIDDMVKGRPFSFDAIQIVLPVTWGKLSKYTFDWYNNFIHKSSYYLNVCHMPDFRAKIRLGMSAPEVLETMREVEVKSLELKRYYETLMEEKKIHGRFIRISGNTVWASIMEFCRLVHPTMIVMGSKTVALPMKSMAPDIGPIKKGQASFVSNVTSDVLMHSSIPVITVRMPSPEETIKEENSGTNLPLTAKQSKKMLKKFSTLS</sequence>
<reference evidence="1" key="2">
    <citation type="submission" date="2023-04" db="EMBL/GenBank/DDBJ databases">
        <authorList>
            <person name="Bu L."/>
            <person name="Lu L."/>
            <person name="Laidemitt M.R."/>
            <person name="Zhang S.M."/>
            <person name="Mutuku M."/>
            <person name="Mkoji G."/>
            <person name="Steinauer M."/>
            <person name="Loker E.S."/>
        </authorList>
    </citation>
    <scope>NUCLEOTIDE SEQUENCE</scope>
    <source>
        <strain evidence="1">KasaAsao</strain>
        <tissue evidence="1">Whole Snail</tissue>
    </source>
</reference>
<reference evidence="1" key="1">
    <citation type="journal article" date="2023" name="PLoS Negl. Trop. Dis.">
        <title>A genome sequence for Biomphalaria pfeifferi, the major vector snail for the human-infecting parasite Schistosoma mansoni.</title>
        <authorList>
            <person name="Bu L."/>
            <person name="Lu L."/>
            <person name="Laidemitt M.R."/>
            <person name="Zhang S.M."/>
            <person name="Mutuku M."/>
            <person name="Mkoji G."/>
            <person name="Steinauer M."/>
            <person name="Loker E.S."/>
        </authorList>
    </citation>
    <scope>NUCLEOTIDE SEQUENCE</scope>
    <source>
        <strain evidence="1">KasaAsao</strain>
    </source>
</reference>
<dbReference type="Gene3D" id="3.40.50.620">
    <property type="entry name" value="HUPs"/>
    <property type="match status" value="1"/>
</dbReference>
<accession>A0AAD8FI34</accession>
<organism evidence="1 2">
    <name type="scientific">Biomphalaria pfeifferi</name>
    <name type="common">Bloodfluke planorb</name>
    <name type="synonym">Freshwater snail</name>
    <dbReference type="NCBI Taxonomy" id="112525"/>
    <lineage>
        <taxon>Eukaryota</taxon>
        <taxon>Metazoa</taxon>
        <taxon>Spiralia</taxon>
        <taxon>Lophotrochozoa</taxon>
        <taxon>Mollusca</taxon>
        <taxon>Gastropoda</taxon>
        <taxon>Heterobranchia</taxon>
        <taxon>Euthyneura</taxon>
        <taxon>Panpulmonata</taxon>
        <taxon>Hygrophila</taxon>
        <taxon>Lymnaeoidea</taxon>
        <taxon>Planorbidae</taxon>
        <taxon>Biomphalaria</taxon>
    </lineage>
</organism>
<evidence type="ECO:0000313" key="2">
    <source>
        <dbReference type="Proteomes" id="UP001233172"/>
    </source>
</evidence>
<dbReference type="InterPro" id="IPR014729">
    <property type="entry name" value="Rossmann-like_a/b/a_fold"/>
</dbReference>
<dbReference type="EMBL" id="JASAOG010000019">
    <property type="protein sequence ID" value="KAK0063949.1"/>
    <property type="molecule type" value="Genomic_DNA"/>
</dbReference>
<comment type="caution">
    <text evidence="1">The sequence shown here is derived from an EMBL/GenBank/DDBJ whole genome shotgun (WGS) entry which is preliminary data.</text>
</comment>
<evidence type="ECO:0000313" key="1">
    <source>
        <dbReference type="EMBL" id="KAK0063949.1"/>
    </source>
</evidence>
<proteinExistence type="predicted"/>
<keyword evidence="2" id="KW-1185">Reference proteome</keyword>
<dbReference type="Proteomes" id="UP001233172">
    <property type="component" value="Unassembled WGS sequence"/>
</dbReference>
<dbReference type="SUPFAM" id="SSF52402">
    <property type="entry name" value="Adenine nucleotide alpha hydrolases-like"/>
    <property type="match status" value="1"/>
</dbReference>